<protein>
    <submittedName>
        <fullName evidence="2">Uncharacterized protein</fullName>
    </submittedName>
</protein>
<dbReference type="AlphaFoldDB" id="A0AAW1P3Z1"/>
<sequence length="173" mass="18562">MLQEQTRDEAQKLDCSEADRVELTATLGCLLQRVQVKLLATLGQQGSTVRSDCEESQQPSISPPENMVTPEDVLQLEQQVESAARKALLLQPPPAMAEMLGGTAAKLPAARARLEEALLRLNRVMGAMRQEPSFGGAVPQTTPAQNDATAAAAAMRHSAAKVLADQQAPWHSL</sequence>
<keyword evidence="3" id="KW-1185">Reference proteome</keyword>
<accession>A0AAW1P3Z1</accession>
<feature type="region of interest" description="Disordered" evidence="1">
    <location>
        <begin position="47"/>
        <end position="67"/>
    </location>
</feature>
<organism evidence="2 3">
    <name type="scientific">Symbiochloris irregularis</name>
    <dbReference type="NCBI Taxonomy" id="706552"/>
    <lineage>
        <taxon>Eukaryota</taxon>
        <taxon>Viridiplantae</taxon>
        <taxon>Chlorophyta</taxon>
        <taxon>core chlorophytes</taxon>
        <taxon>Trebouxiophyceae</taxon>
        <taxon>Trebouxiales</taxon>
        <taxon>Trebouxiaceae</taxon>
        <taxon>Symbiochloris</taxon>
    </lineage>
</organism>
<dbReference type="EMBL" id="JALJOQ010000059">
    <property type="protein sequence ID" value="KAK9803449.1"/>
    <property type="molecule type" value="Genomic_DNA"/>
</dbReference>
<evidence type="ECO:0000256" key="1">
    <source>
        <dbReference type="SAM" id="MobiDB-lite"/>
    </source>
</evidence>
<reference evidence="2 3" key="1">
    <citation type="journal article" date="2024" name="Nat. Commun.">
        <title>Phylogenomics reveals the evolutionary origins of lichenization in chlorophyte algae.</title>
        <authorList>
            <person name="Puginier C."/>
            <person name="Libourel C."/>
            <person name="Otte J."/>
            <person name="Skaloud P."/>
            <person name="Haon M."/>
            <person name="Grisel S."/>
            <person name="Petersen M."/>
            <person name="Berrin J.G."/>
            <person name="Delaux P.M."/>
            <person name="Dal Grande F."/>
            <person name="Keller J."/>
        </authorList>
    </citation>
    <scope>NUCLEOTIDE SEQUENCE [LARGE SCALE GENOMIC DNA]</scope>
    <source>
        <strain evidence="2 3">SAG 2036</strain>
    </source>
</reference>
<name>A0AAW1P3Z1_9CHLO</name>
<dbReference type="Proteomes" id="UP001465755">
    <property type="component" value="Unassembled WGS sequence"/>
</dbReference>
<evidence type="ECO:0000313" key="3">
    <source>
        <dbReference type="Proteomes" id="UP001465755"/>
    </source>
</evidence>
<evidence type="ECO:0000313" key="2">
    <source>
        <dbReference type="EMBL" id="KAK9803449.1"/>
    </source>
</evidence>
<comment type="caution">
    <text evidence="2">The sequence shown here is derived from an EMBL/GenBank/DDBJ whole genome shotgun (WGS) entry which is preliminary data.</text>
</comment>
<feature type="compositionally biased region" description="Polar residues" evidence="1">
    <location>
        <begin position="47"/>
        <end position="60"/>
    </location>
</feature>
<gene>
    <name evidence="2" type="ORF">WJX73_002273</name>
</gene>
<proteinExistence type="predicted"/>